<dbReference type="InterPro" id="IPR037252">
    <property type="entry name" value="Mib_Herc2_sf"/>
</dbReference>
<dbReference type="GO" id="GO:0004842">
    <property type="term" value="F:ubiquitin-protein transferase activity"/>
    <property type="evidence" value="ECO:0007669"/>
    <property type="project" value="InterPro"/>
</dbReference>
<dbReference type="Gene3D" id="2.30.30.40">
    <property type="entry name" value="SH3 Domains"/>
    <property type="match status" value="1"/>
</dbReference>
<dbReference type="InParanoid" id="K1QF59"/>
<reference evidence="1" key="1">
    <citation type="journal article" date="2012" name="Nature">
        <title>The oyster genome reveals stress adaptation and complexity of shell formation.</title>
        <authorList>
            <person name="Zhang G."/>
            <person name="Fang X."/>
            <person name="Guo X."/>
            <person name="Li L."/>
            <person name="Luo R."/>
            <person name="Xu F."/>
            <person name="Yang P."/>
            <person name="Zhang L."/>
            <person name="Wang X."/>
            <person name="Qi H."/>
            <person name="Xiong Z."/>
            <person name="Que H."/>
            <person name="Xie Y."/>
            <person name="Holland P.W."/>
            <person name="Paps J."/>
            <person name="Zhu Y."/>
            <person name="Wu F."/>
            <person name="Chen Y."/>
            <person name="Wang J."/>
            <person name="Peng C."/>
            <person name="Meng J."/>
            <person name="Yang L."/>
            <person name="Liu J."/>
            <person name="Wen B."/>
            <person name="Zhang N."/>
            <person name="Huang Z."/>
            <person name="Zhu Q."/>
            <person name="Feng Y."/>
            <person name="Mount A."/>
            <person name="Hedgecock D."/>
            <person name="Xu Z."/>
            <person name="Liu Y."/>
            <person name="Domazet-Loso T."/>
            <person name="Du Y."/>
            <person name="Sun X."/>
            <person name="Zhang S."/>
            <person name="Liu B."/>
            <person name="Cheng P."/>
            <person name="Jiang X."/>
            <person name="Li J."/>
            <person name="Fan D."/>
            <person name="Wang W."/>
            <person name="Fu W."/>
            <person name="Wang T."/>
            <person name="Wang B."/>
            <person name="Zhang J."/>
            <person name="Peng Z."/>
            <person name="Li Y."/>
            <person name="Li N."/>
            <person name="Wang J."/>
            <person name="Chen M."/>
            <person name="He Y."/>
            <person name="Tan F."/>
            <person name="Song X."/>
            <person name="Zheng Q."/>
            <person name="Huang R."/>
            <person name="Yang H."/>
            <person name="Du X."/>
            <person name="Chen L."/>
            <person name="Yang M."/>
            <person name="Gaffney P.M."/>
            <person name="Wang S."/>
            <person name="Luo L."/>
            <person name="She Z."/>
            <person name="Ming Y."/>
            <person name="Huang W."/>
            <person name="Zhang S."/>
            <person name="Huang B."/>
            <person name="Zhang Y."/>
            <person name="Qu T."/>
            <person name="Ni P."/>
            <person name="Miao G."/>
            <person name="Wang J."/>
            <person name="Wang Q."/>
            <person name="Steinberg C.E."/>
            <person name="Wang H."/>
            <person name="Li N."/>
            <person name="Qian L."/>
            <person name="Zhang G."/>
            <person name="Li Y."/>
            <person name="Yang H."/>
            <person name="Liu X."/>
            <person name="Wang J."/>
            <person name="Yin Y."/>
            <person name="Wang J."/>
        </authorList>
    </citation>
    <scope>NUCLEOTIDE SEQUENCE [LARGE SCALE GENOMIC DNA]</scope>
    <source>
        <strain evidence="1">05x7-T-G4-1.051#20</strain>
    </source>
</reference>
<protein>
    <submittedName>
        <fullName evidence="1">Uncharacterized protein</fullName>
    </submittedName>
</protein>
<dbReference type="SUPFAM" id="SSF159034">
    <property type="entry name" value="Mib/herc2 domain-like"/>
    <property type="match status" value="1"/>
</dbReference>
<dbReference type="EMBL" id="JH816867">
    <property type="protein sequence ID" value="EKC29754.1"/>
    <property type="molecule type" value="Genomic_DNA"/>
</dbReference>
<proteinExistence type="predicted"/>
<dbReference type="AlphaFoldDB" id="K1QF59"/>
<gene>
    <name evidence="1" type="ORF">CGI_10009351</name>
</gene>
<sequence length="272" mass="30787">MAGEAFQTMINLSLRFLSGLEHSSSNQKVGLVCFGGYTRVVRRCCMNYTKLKEEIRYNWRDNDNDGGRENIGVVFRVHSDATVSVRWPTGQRRRYKFGKHGYYEVELSFSLQNIEVDLASKTIEQGNEDMALCDSERAPVALEGPVDNVCGQCNVLCLDTSDSMAGEAFQTMINLSLRFLSVTIPTLQGVSFFPRIIVLTDGVATLDRVTGCADFTPDRKERLMSIIEPLVRRTHGKIVRPANFDKLIYQFEGEPRNFDHTFLTSGTWSLTW</sequence>
<organism evidence="1">
    <name type="scientific">Magallana gigas</name>
    <name type="common">Pacific oyster</name>
    <name type="synonym">Crassostrea gigas</name>
    <dbReference type="NCBI Taxonomy" id="29159"/>
    <lineage>
        <taxon>Eukaryota</taxon>
        <taxon>Metazoa</taxon>
        <taxon>Spiralia</taxon>
        <taxon>Lophotrochozoa</taxon>
        <taxon>Mollusca</taxon>
        <taxon>Bivalvia</taxon>
        <taxon>Autobranchia</taxon>
        <taxon>Pteriomorphia</taxon>
        <taxon>Ostreida</taxon>
        <taxon>Ostreoidea</taxon>
        <taxon>Ostreidae</taxon>
        <taxon>Magallana</taxon>
    </lineage>
</organism>
<dbReference type="GO" id="GO:0046872">
    <property type="term" value="F:metal ion binding"/>
    <property type="evidence" value="ECO:0007669"/>
    <property type="project" value="InterPro"/>
</dbReference>
<dbReference type="HOGENOM" id="CLU_1023956_0_0_1"/>
<name>K1QF59_MAGGI</name>
<evidence type="ECO:0000313" key="1">
    <source>
        <dbReference type="EMBL" id="EKC29754.1"/>
    </source>
</evidence>
<accession>K1QF59</accession>